<sequence length="386" mass="40197">MARRDAYVVAGAVIAVLCISSLRLSTSRSRAAPPPVAHAAALTELGLVAERLATTAARQEKTLASLASSASATRSAVAAFERGDVADGAAAARAAEATRGGGGGASVARPSPERARARAAERAVAEALARAPSAAAPAADGATVDGARAFVFVAAGLEGTGHHWYKSLFEQCGRRCRPSLVGPLAWQRAAAVFNSKMAADAPAAELAARRAGGEGGEGPGATTWILNALGGRNDDAMAALKKRAPLAWTEGEGMASYRARRRATVFFGRRRRFAGTGRRLRVRGRDPRSPRALAAQVDALPPPPLALCDHFAFEDLAKGDAAALARLGPFLGLDDAGALARVKRQPRPPAPGPKDAKGQRDRATLVAQLAAAQDRRRRRARQRRRA</sequence>
<keyword evidence="3" id="KW-1185">Reference proteome</keyword>
<evidence type="ECO:0008006" key="4">
    <source>
        <dbReference type="Google" id="ProtNLM"/>
    </source>
</evidence>
<feature type="compositionally biased region" description="Basic residues" evidence="1">
    <location>
        <begin position="375"/>
        <end position="386"/>
    </location>
</feature>
<gene>
    <name evidence="2" type="ORF">SO694_00007241</name>
</gene>
<evidence type="ECO:0000313" key="3">
    <source>
        <dbReference type="Proteomes" id="UP001363151"/>
    </source>
</evidence>
<reference evidence="2 3" key="1">
    <citation type="submission" date="2024-03" db="EMBL/GenBank/DDBJ databases">
        <title>Aureococcus anophagefferens CCMP1851 and Kratosvirus quantuckense: Draft genome of a second virus-susceptible host strain in the model system.</title>
        <authorList>
            <person name="Chase E."/>
            <person name="Truchon A.R."/>
            <person name="Schepens W."/>
            <person name="Wilhelm S.W."/>
        </authorList>
    </citation>
    <scope>NUCLEOTIDE SEQUENCE [LARGE SCALE GENOMIC DNA]</scope>
    <source>
        <strain evidence="2 3">CCMP1851</strain>
    </source>
</reference>
<name>A0ABR1GAS7_AURAN</name>
<organism evidence="2 3">
    <name type="scientific">Aureococcus anophagefferens</name>
    <name type="common">Harmful bloom alga</name>
    <dbReference type="NCBI Taxonomy" id="44056"/>
    <lineage>
        <taxon>Eukaryota</taxon>
        <taxon>Sar</taxon>
        <taxon>Stramenopiles</taxon>
        <taxon>Ochrophyta</taxon>
        <taxon>Pelagophyceae</taxon>
        <taxon>Pelagomonadales</taxon>
        <taxon>Pelagomonadaceae</taxon>
        <taxon>Aureococcus</taxon>
    </lineage>
</organism>
<proteinExistence type="predicted"/>
<feature type="region of interest" description="Disordered" evidence="1">
    <location>
        <begin position="341"/>
        <end position="386"/>
    </location>
</feature>
<dbReference type="Proteomes" id="UP001363151">
    <property type="component" value="Unassembled WGS sequence"/>
</dbReference>
<protein>
    <recommendedName>
        <fullName evidence="4">Sulfotransferase domain-containing protein</fullName>
    </recommendedName>
</protein>
<comment type="caution">
    <text evidence="2">The sequence shown here is derived from an EMBL/GenBank/DDBJ whole genome shotgun (WGS) entry which is preliminary data.</text>
</comment>
<evidence type="ECO:0000256" key="1">
    <source>
        <dbReference type="SAM" id="MobiDB-lite"/>
    </source>
</evidence>
<accession>A0ABR1GAS7</accession>
<feature type="compositionally biased region" description="Basic and acidic residues" evidence="1">
    <location>
        <begin position="354"/>
        <end position="363"/>
    </location>
</feature>
<evidence type="ECO:0000313" key="2">
    <source>
        <dbReference type="EMBL" id="KAK7250283.1"/>
    </source>
</evidence>
<dbReference type="EMBL" id="JBBJCI010000037">
    <property type="protein sequence ID" value="KAK7250283.1"/>
    <property type="molecule type" value="Genomic_DNA"/>
</dbReference>
<feature type="region of interest" description="Disordered" evidence="1">
    <location>
        <begin position="97"/>
        <end position="119"/>
    </location>
</feature>